<feature type="compositionally biased region" description="Gly residues" evidence="1">
    <location>
        <begin position="8"/>
        <end position="22"/>
    </location>
</feature>
<feature type="non-terminal residue" evidence="2">
    <location>
        <position position="73"/>
    </location>
</feature>
<feature type="non-terminal residue" evidence="2">
    <location>
        <position position="1"/>
    </location>
</feature>
<evidence type="ECO:0000313" key="2">
    <source>
        <dbReference type="EMBL" id="CAA9211150.1"/>
    </source>
</evidence>
<feature type="region of interest" description="Disordered" evidence="1">
    <location>
        <begin position="1"/>
        <end position="73"/>
    </location>
</feature>
<sequence>AARIFGGQLAGGTRGGAGGPGRSDGSQAAGDDGGRQWDPTTGLPRARGRSKRGTGRSRRFRPRAPKAASMGSL</sequence>
<proteinExistence type="predicted"/>
<dbReference type="EMBL" id="CADCTL010000007">
    <property type="protein sequence ID" value="CAA9211150.1"/>
    <property type="molecule type" value="Genomic_DNA"/>
</dbReference>
<name>A0A6J4H4G8_9PROT</name>
<feature type="compositionally biased region" description="Basic residues" evidence="1">
    <location>
        <begin position="46"/>
        <end position="64"/>
    </location>
</feature>
<accession>A0A6J4H4G8</accession>
<organism evidence="2">
    <name type="scientific">uncultured Acetobacteraceae bacterium</name>
    <dbReference type="NCBI Taxonomy" id="169975"/>
    <lineage>
        <taxon>Bacteria</taxon>
        <taxon>Pseudomonadati</taxon>
        <taxon>Pseudomonadota</taxon>
        <taxon>Alphaproteobacteria</taxon>
        <taxon>Acetobacterales</taxon>
        <taxon>Acetobacteraceae</taxon>
        <taxon>environmental samples</taxon>
    </lineage>
</organism>
<protein>
    <submittedName>
        <fullName evidence="2">Uncharacterized protein</fullName>
    </submittedName>
</protein>
<reference evidence="2" key="1">
    <citation type="submission" date="2020-02" db="EMBL/GenBank/DDBJ databases">
        <authorList>
            <person name="Meier V. D."/>
        </authorList>
    </citation>
    <scope>NUCLEOTIDE SEQUENCE</scope>
    <source>
        <strain evidence="2">AVDCRST_MAG04</strain>
    </source>
</reference>
<gene>
    <name evidence="2" type="ORF">AVDCRST_MAG04-119</name>
</gene>
<dbReference type="AlphaFoldDB" id="A0A6J4H4G8"/>
<evidence type="ECO:0000256" key="1">
    <source>
        <dbReference type="SAM" id="MobiDB-lite"/>
    </source>
</evidence>